<dbReference type="InterPro" id="IPR025724">
    <property type="entry name" value="GAG-pre-integrase_dom"/>
</dbReference>
<feature type="region of interest" description="Disordered" evidence="12">
    <location>
        <begin position="254"/>
        <end position="287"/>
    </location>
</feature>
<dbReference type="Gene3D" id="3.90.1150.10">
    <property type="entry name" value="Aspartate Aminotransferase, domain 1"/>
    <property type="match status" value="1"/>
</dbReference>
<accession>A0A438KIX3</accession>
<sequence>MATKASIFSSVISGSPMITSEKLVGSENYLSWSASVELWFMGQGYEDHLVTQDADIPEVDRVQWRKIDAQLCSVLWQSVDPKILLYLRAYKTCFKFWTQAKGLYTNDIQRLYKVASAIVHISQQDLDLSTYIGQIASLKEEFLTVMPLTPDVGAQQTQLDKFFMVLTLIGLRPDLEPVRDQILGSSSVPSLDDVFARLLRISSTQTLPFDSTSDSSVLVSQTSSRGGRSGTRGRGQRPHCTYCNKLGHTRDRCYQLHGRPPRTAHVAQSSDSPLPQPPSSSASQASVASVAQPGNAFACLTHTFSLGPWILDSGASDHLSGNKDLFSSITTTSALPNVTLANDSQTVAKGIGLALPLPSLPLTSDRSTGKTIGIGRESQGLYHLTSDSSPAVCISTDAPLLIHNRLGHPSLSKFQKMVPRFSTLSSLPCESCQLGKHTRVSFPKRLNNRTKSPFELVHTDVWGPCRTASTLGFQYFVTFIDDYSRCTCDNAREYFSAPFTSFMSHHGILHQSSCAHTPQQNGVAERKNRHLVETARTILLHSNVPFRFWGDAVLTACYLINRMPSSVLHDQIPHSLLFPDQPLYFLSPRVFGCTCFVHILTPGQDKLSAKAMKCLFLGYSRLQKVLPIPIVSPPDAIPPRPLQVYHRRPRVVAPLPFAEAPADSLPIPSASPAPALPSPNDLPIAVRKGTRSTRNPHPIYNFLSYHRLSSPYSAFVSAISSVSLPKSTHEALSHPGWRQAMVDEMAALHSNGTWDLVVLPSGKSTVGCRWVYAVKVGPDGQIASVRLLLSMAAMCYWPLYQLDIKNAFLHGDLAEEVYMEQPPGFVAQGESGLTKDLGKLKYFLGIEIAQSSSGVVLSQRKYALDILEETGMLDCKPVDTPMDPNVKLVPGQGEPLGDPGRYRRLVGKLNYLTITRPDISFLVSVVSQFLQSPCDSHWDAVIRILRYIKSTSGQGVLYENRGHTQVVGYTDADWAGSPTDRRSTSGAKTRSALTRITPKWTLRLNLTTIEIDELCEEWVPESLIPPLTEEMQFEPPVLESAAGPHTVINGKEVVNFTSANYLGLIGHEKLLESCTAALEKYGVGSCGPRGFYGTIDVHLDCEARIAKFLGTPDSILYSYGLSTMFSAIQHFVKEETSLLFFDFDAVLSWDEGVHWGIQNGLYLSRSTIVYFKHNDMESLQNTLEKITLENKRAKKLRRYIVVEAVYQNSGQIAPLDEIIRLKEKYRFRVLLDESNSFGVLGSTGRGLTEFFRVPIEKIDIITAAMGHALATEGGFCTGSTRVIDHQRLSSSGYVFSASLPPYLASAAITAVDVLEENPDLIMKLKENIAVLWQELSDIQGLSIASNPLSPIVFLRLENSTGSLKNDLHLLEDIVDRMLNKDSVFVVASKRSTLDKCRLPVGIRLLVSAAHTESDLLKASESLKRAAASVLGGSS</sequence>
<dbReference type="SUPFAM" id="SSF56672">
    <property type="entry name" value="DNA/RNA polymerases"/>
    <property type="match status" value="1"/>
</dbReference>
<dbReference type="GO" id="GO:0015074">
    <property type="term" value="P:DNA integration"/>
    <property type="evidence" value="ECO:0007669"/>
    <property type="project" value="InterPro"/>
</dbReference>
<evidence type="ECO:0000256" key="2">
    <source>
        <dbReference type="ARBA" id="ARBA00004760"/>
    </source>
</evidence>
<proteinExistence type="inferred from homology"/>
<evidence type="ECO:0000259" key="13">
    <source>
        <dbReference type="PROSITE" id="PS50994"/>
    </source>
</evidence>
<dbReference type="Pfam" id="PF00155">
    <property type="entry name" value="Aminotran_1_2"/>
    <property type="match status" value="1"/>
</dbReference>
<dbReference type="GO" id="GO:0003676">
    <property type="term" value="F:nucleic acid binding"/>
    <property type="evidence" value="ECO:0007669"/>
    <property type="project" value="InterPro"/>
</dbReference>
<dbReference type="PANTHER" id="PTHR13693:SF2">
    <property type="entry name" value="SERINE PALMITOYLTRANSFERASE 1"/>
    <property type="match status" value="1"/>
</dbReference>
<dbReference type="InterPro" id="IPR043502">
    <property type="entry name" value="DNA/RNA_pol_sf"/>
</dbReference>
<comment type="caution">
    <text evidence="14">The sequence shown here is derived from an EMBL/GenBank/DDBJ whole genome shotgun (WGS) entry which is preliminary data.</text>
</comment>
<dbReference type="InterPro" id="IPR012337">
    <property type="entry name" value="RNaseH-like_sf"/>
</dbReference>
<reference evidence="14 15" key="1">
    <citation type="journal article" date="2018" name="PLoS Genet.">
        <title>Population sequencing reveals clonal diversity and ancestral inbreeding in the grapevine cultivar Chardonnay.</title>
        <authorList>
            <person name="Roach M.J."/>
            <person name="Johnson D.L."/>
            <person name="Bohlmann J."/>
            <person name="van Vuuren H.J."/>
            <person name="Jones S.J."/>
            <person name="Pretorius I.S."/>
            <person name="Schmidt S.A."/>
            <person name="Borneman A.R."/>
        </authorList>
    </citation>
    <scope>NUCLEOTIDE SEQUENCE [LARGE SCALE GENOMIC DNA]</scope>
    <source>
        <strain evidence="15">cv. Chardonnay</strain>
        <tissue evidence="14">Leaf</tissue>
    </source>
</reference>
<dbReference type="SUPFAM" id="SSF53098">
    <property type="entry name" value="Ribonuclease H-like"/>
    <property type="match status" value="1"/>
</dbReference>
<dbReference type="Pfam" id="PF13976">
    <property type="entry name" value="gag_pre-integrs"/>
    <property type="match status" value="1"/>
</dbReference>
<evidence type="ECO:0000313" key="14">
    <source>
        <dbReference type="EMBL" id="RVX21175.1"/>
    </source>
</evidence>
<dbReference type="PROSITE" id="PS50994">
    <property type="entry name" value="INTEGRASE"/>
    <property type="match status" value="1"/>
</dbReference>
<evidence type="ECO:0000256" key="8">
    <source>
        <dbReference type="ARBA" id="ARBA00022898"/>
    </source>
</evidence>
<evidence type="ECO:0000256" key="6">
    <source>
        <dbReference type="ARBA" id="ARBA00022679"/>
    </source>
</evidence>
<keyword evidence="8" id="KW-0663">Pyridoxal phosphate</keyword>
<keyword evidence="9" id="KW-0746">Sphingolipid metabolism</keyword>
<dbReference type="EC" id="2.3.1.50" evidence="5"/>
<dbReference type="Gene3D" id="3.40.640.10">
    <property type="entry name" value="Type I PLP-dependent aspartate aminotransferase-like (Major domain)"/>
    <property type="match status" value="1"/>
</dbReference>
<dbReference type="GO" id="GO:0004190">
    <property type="term" value="F:aspartic-type endopeptidase activity"/>
    <property type="evidence" value="ECO:0007669"/>
    <property type="project" value="UniProtKB-KW"/>
</dbReference>
<dbReference type="SUPFAM" id="SSF53383">
    <property type="entry name" value="PLP-dependent transferases"/>
    <property type="match status" value="1"/>
</dbReference>
<feature type="region of interest" description="Disordered" evidence="12">
    <location>
        <begin position="209"/>
        <end position="239"/>
    </location>
</feature>
<dbReference type="InterPro" id="IPR015421">
    <property type="entry name" value="PyrdxlP-dep_Trfase_major"/>
</dbReference>
<evidence type="ECO:0000256" key="4">
    <source>
        <dbReference type="ARBA" id="ARBA00008392"/>
    </source>
</evidence>
<dbReference type="Pfam" id="PF22936">
    <property type="entry name" value="Pol_BBD"/>
    <property type="match status" value="1"/>
</dbReference>
<evidence type="ECO:0000256" key="10">
    <source>
        <dbReference type="ARBA" id="ARBA00023098"/>
    </source>
</evidence>
<evidence type="ECO:0000256" key="7">
    <source>
        <dbReference type="ARBA" id="ARBA00022750"/>
    </source>
</evidence>
<evidence type="ECO:0000256" key="1">
    <source>
        <dbReference type="ARBA" id="ARBA00001933"/>
    </source>
</evidence>
<keyword evidence="7" id="KW-0064">Aspartyl protease</keyword>
<protein>
    <recommendedName>
        <fullName evidence="5">serine C-palmitoyltransferase</fullName>
        <ecNumber evidence="5">2.3.1.50</ecNumber>
    </recommendedName>
</protein>
<feature type="compositionally biased region" description="Low complexity" evidence="12">
    <location>
        <begin position="267"/>
        <end position="287"/>
    </location>
</feature>
<dbReference type="InterPro" id="IPR001584">
    <property type="entry name" value="Integrase_cat-core"/>
</dbReference>
<keyword evidence="7" id="KW-0645">Protease</keyword>
<feature type="compositionally biased region" description="Low complexity" evidence="12">
    <location>
        <begin position="210"/>
        <end position="226"/>
    </location>
</feature>
<dbReference type="InterPro" id="IPR036397">
    <property type="entry name" value="RNaseH_sf"/>
</dbReference>
<dbReference type="EMBL" id="QGNW01000005">
    <property type="protein sequence ID" value="RVX21175.1"/>
    <property type="molecule type" value="Genomic_DNA"/>
</dbReference>
<keyword evidence="11" id="KW-0012">Acyltransferase</keyword>
<comment type="cofactor">
    <cofactor evidence="1">
        <name>pyridoxal 5'-phosphate</name>
        <dbReference type="ChEBI" id="CHEBI:597326"/>
    </cofactor>
</comment>
<dbReference type="InterPro" id="IPR057670">
    <property type="entry name" value="SH3_retrovirus"/>
</dbReference>
<keyword evidence="7" id="KW-0378">Hydrolase</keyword>
<dbReference type="PANTHER" id="PTHR13693">
    <property type="entry name" value="CLASS II AMINOTRANSFERASE/8-AMINO-7-OXONONANOATE SYNTHASE"/>
    <property type="match status" value="1"/>
</dbReference>
<dbReference type="GO" id="GO:0016740">
    <property type="term" value="F:transferase activity"/>
    <property type="evidence" value="ECO:0007669"/>
    <property type="project" value="UniProtKB-KW"/>
</dbReference>
<dbReference type="InterPro" id="IPR054722">
    <property type="entry name" value="PolX-like_BBD"/>
</dbReference>
<dbReference type="GO" id="GO:0030170">
    <property type="term" value="F:pyridoxal phosphate binding"/>
    <property type="evidence" value="ECO:0007669"/>
    <property type="project" value="InterPro"/>
</dbReference>
<dbReference type="Proteomes" id="UP000288805">
    <property type="component" value="Unassembled WGS sequence"/>
</dbReference>
<dbReference type="FunFam" id="3.30.420.10:FF:000438">
    <property type="match status" value="1"/>
</dbReference>
<dbReference type="InterPro" id="IPR050087">
    <property type="entry name" value="AON_synthase_class-II"/>
</dbReference>
<keyword evidence="10" id="KW-0443">Lipid metabolism</keyword>
<evidence type="ECO:0000256" key="11">
    <source>
        <dbReference type="ARBA" id="ARBA00023315"/>
    </source>
</evidence>
<evidence type="ECO:0000313" key="15">
    <source>
        <dbReference type="Proteomes" id="UP000288805"/>
    </source>
</evidence>
<dbReference type="InterPro" id="IPR013103">
    <property type="entry name" value="RVT_2"/>
</dbReference>
<dbReference type="Pfam" id="PF25597">
    <property type="entry name" value="SH3_retrovirus"/>
    <property type="match status" value="1"/>
</dbReference>
<dbReference type="Pfam" id="PF07727">
    <property type="entry name" value="RVT_2"/>
    <property type="match status" value="1"/>
</dbReference>
<organism evidence="14 15">
    <name type="scientific">Vitis vinifera</name>
    <name type="common">Grape</name>
    <dbReference type="NCBI Taxonomy" id="29760"/>
    <lineage>
        <taxon>Eukaryota</taxon>
        <taxon>Viridiplantae</taxon>
        <taxon>Streptophyta</taxon>
        <taxon>Embryophyta</taxon>
        <taxon>Tracheophyta</taxon>
        <taxon>Spermatophyta</taxon>
        <taxon>Magnoliopsida</taxon>
        <taxon>eudicotyledons</taxon>
        <taxon>Gunneridae</taxon>
        <taxon>Pentapetalae</taxon>
        <taxon>rosids</taxon>
        <taxon>Vitales</taxon>
        <taxon>Vitaceae</taxon>
        <taxon>Viteae</taxon>
        <taxon>Vitis</taxon>
    </lineage>
</organism>
<comment type="pathway">
    <text evidence="3">Sphingolipid metabolism.</text>
</comment>
<gene>
    <name evidence="14" type="primary">LCB1</name>
    <name evidence="14" type="ORF">CK203_002316</name>
</gene>
<evidence type="ECO:0000256" key="12">
    <source>
        <dbReference type="SAM" id="MobiDB-lite"/>
    </source>
</evidence>
<feature type="domain" description="Integrase catalytic" evidence="13">
    <location>
        <begin position="489"/>
        <end position="581"/>
    </location>
</feature>
<dbReference type="Gene3D" id="3.30.420.10">
    <property type="entry name" value="Ribonuclease H-like superfamily/Ribonuclease H"/>
    <property type="match status" value="1"/>
</dbReference>
<name>A0A438KIX3_VITVI</name>
<comment type="similarity">
    <text evidence="4">Belongs to the class-II pyridoxal-phosphate-dependent aminotransferase family.</text>
</comment>
<evidence type="ECO:0000256" key="9">
    <source>
        <dbReference type="ARBA" id="ARBA00022919"/>
    </source>
</evidence>
<keyword evidence="6" id="KW-0808">Transferase</keyword>
<dbReference type="InterPro" id="IPR015422">
    <property type="entry name" value="PyrdxlP-dep_Trfase_small"/>
</dbReference>
<dbReference type="InterPro" id="IPR015424">
    <property type="entry name" value="PyrdxlP-dep_Trfase"/>
</dbReference>
<dbReference type="InterPro" id="IPR004839">
    <property type="entry name" value="Aminotransferase_I/II_large"/>
</dbReference>
<evidence type="ECO:0000256" key="3">
    <source>
        <dbReference type="ARBA" id="ARBA00004991"/>
    </source>
</evidence>
<comment type="pathway">
    <text evidence="2">Lipid metabolism; sphingolipid metabolism.</text>
</comment>
<evidence type="ECO:0000256" key="5">
    <source>
        <dbReference type="ARBA" id="ARBA00013220"/>
    </source>
</evidence>